<comment type="caution">
    <text evidence="12">Lacks conserved residue(s) required for the propagation of feature annotation.</text>
</comment>
<dbReference type="GO" id="GO:0005524">
    <property type="term" value="F:ATP binding"/>
    <property type="evidence" value="ECO:0007669"/>
    <property type="project" value="UniProtKB-KW"/>
</dbReference>
<feature type="binding site" evidence="12">
    <location>
        <position position="226"/>
    </location>
    <ligand>
        <name>D-ribose 5-phosphate</name>
        <dbReference type="ChEBI" id="CHEBI:78346"/>
    </ligand>
</feature>
<dbReference type="FunFam" id="3.40.50.2020:FF:000001">
    <property type="entry name" value="Ribose-phosphate pyrophosphokinase"/>
    <property type="match status" value="1"/>
</dbReference>
<dbReference type="GO" id="GO:0002189">
    <property type="term" value="C:ribose phosphate diphosphokinase complex"/>
    <property type="evidence" value="ECO:0007669"/>
    <property type="project" value="TreeGrafter"/>
</dbReference>
<dbReference type="HAMAP" id="MF_00583_B">
    <property type="entry name" value="RibP_PPkinase_B"/>
    <property type="match status" value="1"/>
</dbReference>
<gene>
    <name evidence="12" type="primary">prs</name>
    <name evidence="14" type="ORF">FRUB_09358</name>
</gene>
<protein>
    <recommendedName>
        <fullName evidence="12">Ribose-phosphate pyrophosphokinase</fullName>
        <shortName evidence="12">RPPK</shortName>
        <ecNumber evidence="12">2.7.6.1</ecNumber>
    </recommendedName>
    <alternativeName>
        <fullName evidence="12">5-phospho-D-ribosyl alpha-1-diphosphate synthase</fullName>
    </alternativeName>
    <alternativeName>
        <fullName evidence="12">Phosphoribosyl diphosphate synthase</fullName>
    </alternativeName>
    <alternativeName>
        <fullName evidence="12">Phosphoribosyl pyrophosphate synthase</fullName>
        <shortName evidence="12">P-Rib-PP synthase</shortName>
        <shortName evidence="12">PRPP synthase</shortName>
        <shortName evidence="12">PRPPase</shortName>
    </alternativeName>
</protein>
<evidence type="ECO:0000256" key="4">
    <source>
        <dbReference type="ARBA" id="ARBA00022727"/>
    </source>
</evidence>
<evidence type="ECO:0000256" key="12">
    <source>
        <dbReference type="HAMAP-Rule" id="MF_00583"/>
    </source>
</evidence>
<dbReference type="InterPro" id="IPR000836">
    <property type="entry name" value="PRTase_dom"/>
</dbReference>
<dbReference type="UniPathway" id="UPA00087">
    <property type="reaction ID" value="UER00172"/>
</dbReference>
<dbReference type="GO" id="GO:0009156">
    <property type="term" value="P:ribonucleoside monophosphate biosynthetic process"/>
    <property type="evidence" value="ECO:0007669"/>
    <property type="project" value="InterPro"/>
</dbReference>
<dbReference type="EMBL" id="NIDE01000017">
    <property type="protein sequence ID" value="OWK36795.1"/>
    <property type="molecule type" value="Genomic_DNA"/>
</dbReference>
<keyword evidence="5 12" id="KW-0547">Nucleotide-binding</keyword>
<evidence type="ECO:0000256" key="7">
    <source>
        <dbReference type="ARBA" id="ARBA00022840"/>
    </source>
</evidence>
<keyword evidence="6 12" id="KW-0418">Kinase</keyword>
<evidence type="ECO:0000256" key="8">
    <source>
        <dbReference type="ARBA" id="ARBA00022842"/>
    </source>
</evidence>
<evidence type="ECO:0000259" key="13">
    <source>
        <dbReference type="Pfam" id="PF13793"/>
    </source>
</evidence>
<dbReference type="GO" id="GO:0006164">
    <property type="term" value="P:purine nucleotide biosynthetic process"/>
    <property type="evidence" value="ECO:0007669"/>
    <property type="project" value="TreeGrafter"/>
</dbReference>
<name>A0A225DK82_9BACT</name>
<dbReference type="InterPro" id="IPR005946">
    <property type="entry name" value="Rib-P_diPkinase"/>
</dbReference>
<dbReference type="EC" id="2.7.6.1" evidence="12"/>
<evidence type="ECO:0000256" key="3">
    <source>
        <dbReference type="ARBA" id="ARBA00022723"/>
    </source>
</evidence>
<keyword evidence="12" id="KW-0963">Cytoplasm</keyword>
<dbReference type="OrthoDB" id="9777067at2"/>
<dbReference type="GO" id="GO:0000287">
    <property type="term" value="F:magnesium ion binding"/>
    <property type="evidence" value="ECO:0007669"/>
    <property type="project" value="UniProtKB-UniRule"/>
</dbReference>
<feature type="binding site" evidence="12">
    <location>
        <position position="135"/>
    </location>
    <ligand>
        <name>Mg(2+)</name>
        <dbReference type="ChEBI" id="CHEBI:18420"/>
    </ligand>
</feature>
<accession>A0A225DK82</accession>
<dbReference type="CDD" id="cd06223">
    <property type="entry name" value="PRTases_typeI"/>
    <property type="match status" value="1"/>
</dbReference>
<dbReference type="Pfam" id="PF13793">
    <property type="entry name" value="Pribosyltran_N"/>
    <property type="match status" value="1"/>
</dbReference>
<dbReference type="GO" id="GO:0006015">
    <property type="term" value="P:5-phosphoribose 1-diphosphate biosynthetic process"/>
    <property type="evidence" value="ECO:0007669"/>
    <property type="project" value="UniProtKB-UniRule"/>
</dbReference>
<dbReference type="SMART" id="SM01400">
    <property type="entry name" value="Pribosyltran_N"/>
    <property type="match status" value="1"/>
</dbReference>
<evidence type="ECO:0000256" key="5">
    <source>
        <dbReference type="ARBA" id="ARBA00022741"/>
    </source>
</evidence>
<feature type="domain" description="Ribose-phosphate pyrophosphokinase N-terminal" evidence="13">
    <location>
        <begin position="9"/>
        <end position="125"/>
    </location>
</feature>
<keyword evidence="15" id="KW-1185">Reference proteome</keyword>
<comment type="subcellular location">
    <subcellularLocation>
        <location evidence="12">Cytoplasm</location>
    </subcellularLocation>
</comment>
<comment type="caution">
    <text evidence="14">The sequence shown here is derived from an EMBL/GenBank/DDBJ whole genome shotgun (WGS) entry which is preliminary data.</text>
</comment>
<comment type="cofactor">
    <cofactor evidence="12">
        <name>Mg(2+)</name>
        <dbReference type="ChEBI" id="CHEBI:18420"/>
    </cofactor>
    <text evidence="12">Binds 2 Mg(2+) ions per subunit.</text>
</comment>
<dbReference type="PANTHER" id="PTHR10210">
    <property type="entry name" value="RIBOSE-PHOSPHATE DIPHOSPHOKINASE FAMILY MEMBER"/>
    <property type="match status" value="1"/>
</dbReference>
<dbReference type="RefSeq" id="WP_088259743.1">
    <property type="nucleotide sequence ID" value="NZ_NIDE01000017.1"/>
</dbReference>
<comment type="function">
    <text evidence="10 12">Involved in the biosynthesis of the central metabolite phospho-alpha-D-ribosyl-1-pyrophosphate (PRPP) via the transfer of pyrophosphoryl group from ATP to 1-hydroxyl of ribose-5-phosphate (Rib-5-P).</text>
</comment>
<feature type="binding site" evidence="12">
    <location>
        <position position="201"/>
    </location>
    <ligand>
        <name>D-ribose 5-phosphate</name>
        <dbReference type="ChEBI" id="CHEBI:78346"/>
    </ligand>
</feature>
<dbReference type="NCBIfam" id="TIGR01251">
    <property type="entry name" value="ribP_PPkin"/>
    <property type="match status" value="1"/>
</dbReference>
<evidence type="ECO:0000256" key="1">
    <source>
        <dbReference type="ARBA" id="ARBA00004996"/>
    </source>
</evidence>
<evidence type="ECO:0000313" key="14">
    <source>
        <dbReference type="EMBL" id="OWK36795.1"/>
    </source>
</evidence>
<comment type="similarity">
    <text evidence="11 12">Belongs to the ribose-phosphate pyrophosphokinase family. Class I subfamily.</text>
</comment>
<evidence type="ECO:0000256" key="2">
    <source>
        <dbReference type="ARBA" id="ARBA00022679"/>
    </source>
</evidence>
<dbReference type="Gene3D" id="3.40.50.2020">
    <property type="match status" value="2"/>
</dbReference>
<comment type="pathway">
    <text evidence="1 12">Metabolic intermediate biosynthesis; 5-phospho-alpha-D-ribose 1-diphosphate biosynthesis; 5-phospho-alpha-D-ribose 1-diphosphate from D-ribose 5-phosphate (route I): step 1/1.</text>
</comment>
<evidence type="ECO:0000256" key="11">
    <source>
        <dbReference type="ARBA" id="ARBA00061444"/>
    </source>
</evidence>
<dbReference type="GO" id="GO:0005737">
    <property type="term" value="C:cytoplasm"/>
    <property type="evidence" value="ECO:0007669"/>
    <property type="project" value="UniProtKB-SubCell"/>
</dbReference>
<dbReference type="InterPro" id="IPR029057">
    <property type="entry name" value="PRTase-like"/>
</dbReference>
<dbReference type="Pfam" id="PF14572">
    <property type="entry name" value="Pribosyl_synth"/>
    <property type="match status" value="1"/>
</dbReference>
<dbReference type="PROSITE" id="PS00114">
    <property type="entry name" value="PRPP_SYNTHASE"/>
    <property type="match status" value="1"/>
</dbReference>
<feature type="active site" evidence="12">
    <location>
        <position position="199"/>
    </location>
</feature>
<evidence type="ECO:0000256" key="9">
    <source>
        <dbReference type="ARBA" id="ARBA00049535"/>
    </source>
</evidence>
<keyword evidence="7 12" id="KW-0067">ATP-binding</keyword>
<dbReference type="Proteomes" id="UP000214646">
    <property type="component" value="Unassembled WGS sequence"/>
</dbReference>
<keyword evidence="4 12" id="KW-0545">Nucleotide biosynthesis</keyword>
<comment type="catalytic activity">
    <reaction evidence="9 12">
        <text>D-ribose 5-phosphate + ATP = 5-phospho-alpha-D-ribose 1-diphosphate + AMP + H(+)</text>
        <dbReference type="Rhea" id="RHEA:15609"/>
        <dbReference type="ChEBI" id="CHEBI:15378"/>
        <dbReference type="ChEBI" id="CHEBI:30616"/>
        <dbReference type="ChEBI" id="CHEBI:58017"/>
        <dbReference type="ChEBI" id="CHEBI:78346"/>
        <dbReference type="ChEBI" id="CHEBI:456215"/>
        <dbReference type="EC" id="2.7.6.1"/>
    </reaction>
</comment>
<evidence type="ECO:0000256" key="6">
    <source>
        <dbReference type="ARBA" id="ARBA00022777"/>
    </source>
</evidence>
<dbReference type="NCBIfam" id="NF002320">
    <property type="entry name" value="PRK01259.1"/>
    <property type="match status" value="1"/>
</dbReference>
<organism evidence="14 15">
    <name type="scientific">Fimbriiglobus ruber</name>
    <dbReference type="NCBI Taxonomy" id="1908690"/>
    <lineage>
        <taxon>Bacteria</taxon>
        <taxon>Pseudomonadati</taxon>
        <taxon>Planctomycetota</taxon>
        <taxon>Planctomycetia</taxon>
        <taxon>Gemmatales</taxon>
        <taxon>Gemmataceae</taxon>
        <taxon>Fimbriiglobus</taxon>
    </lineage>
</organism>
<feature type="binding site" evidence="12">
    <location>
        <position position="176"/>
    </location>
    <ligand>
        <name>Mg(2+)</name>
        <dbReference type="ChEBI" id="CHEBI:18420"/>
    </ligand>
</feature>
<keyword evidence="8 12" id="KW-0460">Magnesium</keyword>
<reference evidence="15" key="1">
    <citation type="submission" date="2017-06" db="EMBL/GenBank/DDBJ databases">
        <title>Genome analysis of Fimbriiglobus ruber SP5, the first member of the order Planctomycetales with confirmed chitinolytic capability.</title>
        <authorList>
            <person name="Ravin N.V."/>
            <person name="Rakitin A.L."/>
            <person name="Ivanova A.A."/>
            <person name="Beletsky A.V."/>
            <person name="Kulichevskaya I.S."/>
            <person name="Mardanov A.V."/>
            <person name="Dedysh S.N."/>
        </authorList>
    </citation>
    <scope>NUCLEOTIDE SEQUENCE [LARGE SCALE GENOMIC DNA]</scope>
    <source>
        <strain evidence="15">SP5</strain>
    </source>
</reference>
<evidence type="ECO:0000313" key="15">
    <source>
        <dbReference type="Proteomes" id="UP000214646"/>
    </source>
</evidence>
<feature type="binding site" evidence="12">
    <location>
        <begin position="42"/>
        <end position="44"/>
    </location>
    <ligand>
        <name>ATP</name>
        <dbReference type="ChEBI" id="CHEBI:30616"/>
    </ligand>
</feature>
<dbReference type="PANTHER" id="PTHR10210:SF41">
    <property type="entry name" value="RIBOSE-PHOSPHATE PYROPHOSPHOKINASE 1, CHLOROPLASTIC"/>
    <property type="match status" value="1"/>
</dbReference>
<dbReference type="InterPro" id="IPR029099">
    <property type="entry name" value="Pribosyltran_N"/>
</dbReference>
<dbReference type="GO" id="GO:0016301">
    <property type="term" value="F:kinase activity"/>
    <property type="evidence" value="ECO:0007669"/>
    <property type="project" value="UniProtKB-KW"/>
</dbReference>
<proteinExistence type="inferred from homology"/>
<keyword evidence="3 12" id="KW-0479">Metal-binding</keyword>
<dbReference type="AlphaFoldDB" id="A0A225DK82"/>
<dbReference type="GO" id="GO:0004749">
    <property type="term" value="F:ribose phosphate diphosphokinase activity"/>
    <property type="evidence" value="ECO:0007669"/>
    <property type="project" value="UniProtKB-UniRule"/>
</dbReference>
<feature type="binding site" evidence="12">
    <location>
        <begin position="101"/>
        <end position="102"/>
    </location>
    <ligand>
        <name>ATP</name>
        <dbReference type="ChEBI" id="CHEBI:30616"/>
    </ligand>
</feature>
<comment type="subunit">
    <text evidence="12">Homohexamer.</text>
</comment>
<dbReference type="InterPro" id="IPR000842">
    <property type="entry name" value="PRib_PP_synth_CS"/>
</dbReference>
<evidence type="ECO:0000256" key="10">
    <source>
        <dbReference type="ARBA" id="ARBA00054914"/>
    </source>
</evidence>
<dbReference type="SUPFAM" id="SSF53271">
    <property type="entry name" value="PRTase-like"/>
    <property type="match status" value="2"/>
</dbReference>
<sequence length="334" mass="36356">MTGANNNKLKIFSGRANRPLAESIARHLGVPLGNLNLGNFPDGESSVRIDEDVRGRDVFIVQPTCPPVNENLMELLIILDAFKRASPARVTAVIPYYGYARQDRKDTGRVPISAKLVADLLTTAGAHRVLCLDLHAAQIQGFFNIPVDHLYAVKEVTAHVRTLGITSDDLVVLSTDEGNVKKALLYQRRLGGQIAVVDKRRASAEETKAAHLIGAPLVNKTVVIFDDMISTASSMVNAVEVARKQGAKKIYVCATHGLLCGPAVDRLREAPVEQIAVTDSIPISKDKLDKLPNLKQISVAPLMADAIRRIHGNESISDLFKDETPPVERRGEGR</sequence>
<keyword evidence="2 12" id="KW-0808">Transferase</keyword>
<dbReference type="InterPro" id="IPR037515">
    <property type="entry name" value="Rib-P_diPkinase_bac"/>
</dbReference>